<dbReference type="EMBL" id="KL198018">
    <property type="protein sequence ID" value="KDQ19981.1"/>
    <property type="molecule type" value="Genomic_DNA"/>
</dbReference>
<proteinExistence type="predicted"/>
<dbReference type="Proteomes" id="UP000027195">
    <property type="component" value="Unassembled WGS sequence"/>
</dbReference>
<accession>A0A067N883</accession>
<keyword evidence="2" id="KW-1185">Reference proteome</keyword>
<evidence type="ECO:0000313" key="2">
    <source>
        <dbReference type="Proteomes" id="UP000027195"/>
    </source>
</evidence>
<dbReference type="InParanoid" id="A0A067N883"/>
<dbReference type="AlphaFoldDB" id="A0A067N883"/>
<dbReference type="HOGENOM" id="CLU_2903898_0_0_1"/>
<organism evidence="1 2">
    <name type="scientific">Botryobasidium botryosum (strain FD-172 SS1)</name>
    <dbReference type="NCBI Taxonomy" id="930990"/>
    <lineage>
        <taxon>Eukaryota</taxon>
        <taxon>Fungi</taxon>
        <taxon>Dikarya</taxon>
        <taxon>Basidiomycota</taxon>
        <taxon>Agaricomycotina</taxon>
        <taxon>Agaricomycetes</taxon>
        <taxon>Cantharellales</taxon>
        <taxon>Botryobasidiaceae</taxon>
        <taxon>Botryobasidium</taxon>
    </lineage>
</organism>
<name>A0A067N883_BOTB1</name>
<reference evidence="2" key="1">
    <citation type="journal article" date="2014" name="Proc. Natl. Acad. Sci. U.S.A.">
        <title>Extensive sampling of basidiomycete genomes demonstrates inadequacy of the white-rot/brown-rot paradigm for wood decay fungi.</title>
        <authorList>
            <person name="Riley R."/>
            <person name="Salamov A.A."/>
            <person name="Brown D.W."/>
            <person name="Nagy L.G."/>
            <person name="Floudas D."/>
            <person name="Held B.W."/>
            <person name="Levasseur A."/>
            <person name="Lombard V."/>
            <person name="Morin E."/>
            <person name="Otillar R."/>
            <person name="Lindquist E.A."/>
            <person name="Sun H."/>
            <person name="LaButti K.M."/>
            <person name="Schmutz J."/>
            <person name="Jabbour D."/>
            <person name="Luo H."/>
            <person name="Baker S.E."/>
            <person name="Pisabarro A.G."/>
            <person name="Walton J.D."/>
            <person name="Blanchette R.A."/>
            <person name="Henrissat B."/>
            <person name="Martin F."/>
            <person name="Cullen D."/>
            <person name="Hibbett D.S."/>
            <person name="Grigoriev I.V."/>
        </authorList>
    </citation>
    <scope>NUCLEOTIDE SEQUENCE [LARGE SCALE GENOMIC DNA]</scope>
    <source>
        <strain evidence="2">FD-172 SS1</strain>
    </source>
</reference>
<protein>
    <submittedName>
        <fullName evidence="1">Uncharacterized protein</fullName>
    </submittedName>
</protein>
<sequence length="62" mass="6968">MVWTCIILHRTAQGISSNTELFEAHVARDPSALFGYPHQARLSTGVLVPRYQSLHLGRHLTI</sequence>
<gene>
    <name evidence="1" type="ORF">BOTBODRAFT_383163</name>
</gene>
<evidence type="ECO:0000313" key="1">
    <source>
        <dbReference type="EMBL" id="KDQ19981.1"/>
    </source>
</evidence>